<evidence type="ECO:0000313" key="10">
    <source>
        <dbReference type="EMBL" id="KAJ3254021.1"/>
    </source>
</evidence>
<dbReference type="InterPro" id="IPR035901">
    <property type="entry name" value="GIY-YIG_endonuc_sf"/>
</dbReference>
<dbReference type="InterPro" id="IPR000305">
    <property type="entry name" value="GIY-YIG_endonuc"/>
</dbReference>
<feature type="domain" description="GIY-YIG" evidence="9">
    <location>
        <begin position="8"/>
        <end position="90"/>
    </location>
</feature>
<dbReference type="PROSITE" id="PS50164">
    <property type="entry name" value="GIY_YIG"/>
    <property type="match status" value="1"/>
</dbReference>
<dbReference type="GO" id="GO:0033557">
    <property type="term" value="C:Slx1-Slx4 complex"/>
    <property type="evidence" value="ECO:0007669"/>
    <property type="project" value="UniProtKB-UniRule"/>
</dbReference>
<sequence>MLQSKQTLFYACYLLISQAPSKKNVVYIGSTPNPLRRLRQHNGEISGGAKKTVKSRPWEMAIVVYGFTSKFAALQFEWAWQNPHKSRHFKDKIFVGKQSERFLPSKLKALYLLLNLEHFQRWPLNLHFTVESIYQKFTILGSVNKHLKLTIGSLQTLEYDENEYKHHDIYESNSCAVCGENVDIEDLKGWLTCSETNCPMISHLRCLSNRFLENEKKLTGAEMLIPLNGTCPICDTDLKWGSLIKSMKSRLSGYQTVQKQSLENEMETSKQCIDQHLKTTEREQSLLTSLTECKRDLSQNNHYKRVELIVLDDSDEFSLAQSFKDLDLEFGN</sequence>
<dbReference type="GO" id="GO:0008821">
    <property type="term" value="F:crossover junction DNA endonuclease activity"/>
    <property type="evidence" value="ECO:0007669"/>
    <property type="project" value="TreeGrafter"/>
</dbReference>
<dbReference type="EMBL" id="JADGKB010000094">
    <property type="protein sequence ID" value="KAJ3254021.1"/>
    <property type="molecule type" value="Genomic_DNA"/>
</dbReference>
<evidence type="ECO:0000256" key="6">
    <source>
        <dbReference type="ARBA" id="ARBA00023204"/>
    </source>
</evidence>
<comment type="similarity">
    <text evidence="8">Belongs to the SLX1 family.</text>
</comment>
<dbReference type="Proteomes" id="UP001210925">
    <property type="component" value="Unassembled WGS sequence"/>
</dbReference>
<keyword evidence="6 8" id="KW-0234">DNA repair</keyword>
<dbReference type="SUPFAM" id="SSF82771">
    <property type="entry name" value="GIY-YIG endonuclease"/>
    <property type="match status" value="1"/>
</dbReference>
<evidence type="ECO:0000256" key="2">
    <source>
        <dbReference type="ARBA" id="ARBA00022759"/>
    </source>
</evidence>
<dbReference type="InterPro" id="IPR027520">
    <property type="entry name" value="Slx1"/>
</dbReference>
<evidence type="ECO:0000256" key="4">
    <source>
        <dbReference type="ARBA" id="ARBA00022801"/>
    </source>
</evidence>
<evidence type="ECO:0000256" key="1">
    <source>
        <dbReference type="ARBA" id="ARBA00022722"/>
    </source>
</evidence>
<evidence type="ECO:0000256" key="7">
    <source>
        <dbReference type="ARBA" id="ARBA00023242"/>
    </source>
</evidence>
<reference evidence="10" key="1">
    <citation type="submission" date="2020-05" db="EMBL/GenBank/DDBJ databases">
        <title>Phylogenomic resolution of chytrid fungi.</title>
        <authorList>
            <person name="Stajich J.E."/>
            <person name="Amses K."/>
            <person name="Simmons R."/>
            <person name="Seto K."/>
            <person name="Myers J."/>
            <person name="Bonds A."/>
            <person name="Quandt C.A."/>
            <person name="Barry K."/>
            <person name="Liu P."/>
            <person name="Grigoriev I."/>
            <person name="Longcore J.E."/>
            <person name="James T.Y."/>
        </authorList>
    </citation>
    <scope>NUCLEOTIDE SEQUENCE</scope>
    <source>
        <strain evidence="10">PLAUS21</strain>
    </source>
</reference>
<keyword evidence="4 8" id="KW-0378">Hydrolase</keyword>
<keyword evidence="7 8" id="KW-0539">Nucleus</keyword>
<dbReference type="Gene3D" id="3.30.40.10">
    <property type="entry name" value="Zinc/RING finger domain, C3HC4 (zinc finger)"/>
    <property type="match status" value="1"/>
</dbReference>
<comment type="subcellular location">
    <subcellularLocation>
        <location evidence="8">Nucleus</location>
    </subcellularLocation>
</comment>
<dbReference type="PANTHER" id="PTHR20208:SF10">
    <property type="entry name" value="STRUCTURE-SPECIFIC ENDONUCLEASE SUBUNIT SLX1"/>
    <property type="match status" value="1"/>
</dbReference>
<keyword evidence="11" id="KW-1185">Reference proteome</keyword>
<dbReference type="PANTHER" id="PTHR20208">
    <property type="entry name" value="STRUCTURE-SPECIFIC ENDONUCLEASE SUBUNIT SLX1"/>
    <property type="match status" value="1"/>
</dbReference>
<dbReference type="InterPro" id="IPR048749">
    <property type="entry name" value="SLX1_C"/>
</dbReference>
<dbReference type="HAMAP" id="MF_03100">
    <property type="entry name" value="Endonuc_su_Slx1"/>
    <property type="match status" value="1"/>
</dbReference>
<dbReference type="GO" id="GO:0000724">
    <property type="term" value="P:double-strand break repair via homologous recombination"/>
    <property type="evidence" value="ECO:0007669"/>
    <property type="project" value="TreeGrafter"/>
</dbReference>
<dbReference type="Gene3D" id="3.40.1440.10">
    <property type="entry name" value="GIY-YIG endonuclease"/>
    <property type="match status" value="1"/>
</dbReference>
<gene>
    <name evidence="10" type="primary">SLX1</name>
    <name evidence="10" type="ORF">HK103_007560</name>
</gene>
<dbReference type="Pfam" id="PF01541">
    <property type="entry name" value="GIY-YIG"/>
    <property type="match status" value="1"/>
</dbReference>
<name>A0AAD5UFT0_9FUNG</name>
<proteinExistence type="inferred from homology"/>
<accession>A0AAD5UFT0</accession>
<comment type="subunit">
    <text evidence="8">Forms a heterodimer with SLX4.</text>
</comment>
<comment type="cofactor">
    <cofactor evidence="8">
        <name>a divalent metal cation</name>
        <dbReference type="ChEBI" id="CHEBI:60240"/>
    </cofactor>
</comment>
<protein>
    <submittedName>
        <fullName evidence="10">Slx4p interacting protein</fullName>
    </submittedName>
</protein>
<comment type="caution">
    <text evidence="8">Lacks conserved residue(s) required for the propagation of feature annotation.</text>
</comment>
<evidence type="ECO:0000259" key="9">
    <source>
        <dbReference type="PROSITE" id="PS50164"/>
    </source>
</evidence>
<dbReference type="CDD" id="cd10455">
    <property type="entry name" value="GIY-YIG_SLX1"/>
    <property type="match status" value="1"/>
</dbReference>
<keyword evidence="3 8" id="KW-0227">DNA damage</keyword>
<keyword evidence="2 8" id="KW-0255">Endonuclease</keyword>
<dbReference type="InterPro" id="IPR013083">
    <property type="entry name" value="Znf_RING/FYVE/PHD"/>
</dbReference>
<evidence type="ECO:0000313" key="11">
    <source>
        <dbReference type="Proteomes" id="UP001210925"/>
    </source>
</evidence>
<comment type="caution">
    <text evidence="10">The sequence shown here is derived from an EMBL/GenBank/DDBJ whole genome shotgun (WGS) entry which is preliminary data.</text>
</comment>
<dbReference type="FunFam" id="3.40.1440.10:FF:000006">
    <property type="entry name" value="Structure-specific endonuclease subunit SLX1"/>
    <property type="match status" value="1"/>
</dbReference>
<organism evidence="10 11">
    <name type="scientific">Boothiomyces macroporosus</name>
    <dbReference type="NCBI Taxonomy" id="261099"/>
    <lineage>
        <taxon>Eukaryota</taxon>
        <taxon>Fungi</taxon>
        <taxon>Fungi incertae sedis</taxon>
        <taxon>Chytridiomycota</taxon>
        <taxon>Chytridiomycota incertae sedis</taxon>
        <taxon>Chytridiomycetes</taxon>
        <taxon>Rhizophydiales</taxon>
        <taxon>Terramycetaceae</taxon>
        <taxon>Boothiomyces</taxon>
    </lineage>
</organism>
<evidence type="ECO:0000256" key="3">
    <source>
        <dbReference type="ARBA" id="ARBA00022763"/>
    </source>
</evidence>
<keyword evidence="5 8" id="KW-0233">DNA recombination</keyword>
<dbReference type="AlphaFoldDB" id="A0AAD5UFT0"/>
<keyword evidence="1 8" id="KW-0540">Nuclease</keyword>
<comment type="function">
    <text evidence="8">Catalytic subunit of the SLX1-SLX4 structure-specific endonuclease that resolves DNA secondary structures generated during DNA repair and recombination. Has endonuclease activity towards branched DNA substrates, introducing single-strand cuts in duplex DNA close to junctions with ss-DNA.</text>
</comment>
<dbReference type="GO" id="GO:0017108">
    <property type="term" value="F:5'-flap endonuclease activity"/>
    <property type="evidence" value="ECO:0007669"/>
    <property type="project" value="InterPro"/>
</dbReference>
<dbReference type="Pfam" id="PF21202">
    <property type="entry name" value="SLX1_C"/>
    <property type="match status" value="1"/>
</dbReference>
<evidence type="ECO:0000256" key="8">
    <source>
        <dbReference type="HAMAP-Rule" id="MF_03100"/>
    </source>
</evidence>
<dbReference type="InterPro" id="IPR050381">
    <property type="entry name" value="SLX1_endonuclease"/>
</dbReference>
<evidence type="ECO:0000256" key="5">
    <source>
        <dbReference type="ARBA" id="ARBA00023172"/>
    </source>
</evidence>